<dbReference type="InterPro" id="IPR001433">
    <property type="entry name" value="OxRdtase_FAD/NAD-bd"/>
</dbReference>
<evidence type="ECO:0000256" key="11">
    <source>
        <dbReference type="PIRSR" id="PIRSR601834-1"/>
    </source>
</evidence>
<keyword evidence="7 12" id="KW-1133">Transmembrane helix</keyword>
<dbReference type="Gene3D" id="2.40.30.10">
    <property type="entry name" value="Translation factors"/>
    <property type="match status" value="1"/>
</dbReference>
<dbReference type="InterPro" id="IPR017927">
    <property type="entry name" value="FAD-bd_FR_type"/>
</dbReference>
<evidence type="ECO:0000256" key="8">
    <source>
        <dbReference type="ARBA" id="ARBA00023002"/>
    </source>
</evidence>
<dbReference type="InterPro" id="IPR017938">
    <property type="entry name" value="Riboflavin_synthase-like_b-brl"/>
</dbReference>
<keyword evidence="5 12" id="KW-0812">Transmembrane</keyword>
<evidence type="ECO:0000313" key="15">
    <source>
        <dbReference type="Proteomes" id="UP000644660"/>
    </source>
</evidence>
<dbReference type="GeneID" id="64855744"/>
<comment type="similarity">
    <text evidence="3">Belongs to the flavoprotein pyridine nucleotide cytochrome reductase family.</text>
</comment>
<dbReference type="PANTHER" id="PTHR19370">
    <property type="entry name" value="NADH-CYTOCHROME B5 REDUCTASE"/>
    <property type="match status" value="1"/>
</dbReference>
<dbReference type="PANTHER" id="PTHR19370:SF143">
    <property type="entry name" value="PLASMA MEMBRANE-ASSOCIATED COENZYME Q6 REDUCTASE PGA3"/>
    <property type="match status" value="1"/>
</dbReference>
<evidence type="ECO:0000256" key="12">
    <source>
        <dbReference type="SAM" id="Phobius"/>
    </source>
</evidence>
<dbReference type="FunFam" id="3.40.50.80:FF:000009">
    <property type="entry name" value="NADH-cytochrome b5 reductase"/>
    <property type="match status" value="1"/>
</dbReference>
<feature type="domain" description="FAD-binding FR-type" evidence="13">
    <location>
        <begin position="79"/>
        <end position="182"/>
    </location>
</feature>
<dbReference type="EMBL" id="CAEFZW010000002">
    <property type="protein sequence ID" value="CAB4252612.1"/>
    <property type="molecule type" value="Genomic_DNA"/>
</dbReference>
<sequence length="344" mass="39713">MKSWLDNMENYFRNIRNLRFTIRLALVLACVTGVYLARLRLSLLVITILISITYILAYLNKTAKCKKVLSVVKLKMHGSKWTQFHITGIKKISKDTSIYTFNVQYPEGSLHLPLGHHIQMRAKINDKYVVRYYTPIFPKESTRELQLMVKTYSNGTMSKYLSTLQIGQAVEIRGPFGNPNSESQSYPLQKEIEDYRKSLTDANPNGDVLTQLGIVAGGSGITPVLQVLHEIVTNPYHLENISLIYANETVDDILLKNELDEMAKKHPHFQIHYVLHHPPKGWQGERGYITKRMLQKYLPQYNKHHKMLVCGPLEMDELVLRFSKELGWNKGFQKSKSNDKVFVF</sequence>
<name>A0A8H2VCC1_9SACH</name>
<dbReference type="InterPro" id="IPR001834">
    <property type="entry name" value="CBR-like"/>
</dbReference>
<evidence type="ECO:0000256" key="2">
    <source>
        <dbReference type="ARBA" id="ARBA00004370"/>
    </source>
</evidence>
<dbReference type="CDD" id="cd06183">
    <property type="entry name" value="cyt_b5_reduct_like"/>
    <property type="match status" value="1"/>
</dbReference>
<keyword evidence="10 12" id="KW-0472">Membrane</keyword>
<dbReference type="InterPro" id="IPR008333">
    <property type="entry name" value="Cbr1-like_FAD-bd_dom"/>
</dbReference>
<evidence type="ECO:0000256" key="5">
    <source>
        <dbReference type="ARBA" id="ARBA00022692"/>
    </source>
</evidence>
<evidence type="ECO:0000256" key="6">
    <source>
        <dbReference type="ARBA" id="ARBA00022827"/>
    </source>
</evidence>
<feature type="binding site" evidence="11">
    <location>
        <position position="222"/>
    </location>
    <ligand>
        <name>FAD</name>
        <dbReference type="ChEBI" id="CHEBI:57692"/>
    </ligand>
</feature>
<feature type="binding site" evidence="11">
    <location>
        <position position="133"/>
    </location>
    <ligand>
        <name>FAD</name>
        <dbReference type="ChEBI" id="CHEBI:57692"/>
    </ligand>
</feature>
<evidence type="ECO:0000256" key="10">
    <source>
        <dbReference type="ARBA" id="ARBA00023136"/>
    </source>
</evidence>
<comment type="subcellular location">
    <subcellularLocation>
        <location evidence="2">Membrane</location>
    </subcellularLocation>
</comment>
<feature type="binding site" evidence="11">
    <location>
        <position position="150"/>
    </location>
    <ligand>
        <name>FAD</name>
        <dbReference type="ChEBI" id="CHEBI:57692"/>
    </ligand>
</feature>
<dbReference type="Proteomes" id="UP000644660">
    <property type="component" value="Unassembled WGS sequence"/>
</dbReference>
<dbReference type="RefSeq" id="XP_041404650.1">
    <property type="nucleotide sequence ID" value="XM_041548716.1"/>
</dbReference>
<keyword evidence="15" id="KW-1185">Reference proteome</keyword>
<dbReference type="PRINTS" id="PR00406">
    <property type="entry name" value="CYTB5RDTASE"/>
</dbReference>
<dbReference type="Gene3D" id="3.40.50.80">
    <property type="entry name" value="Nucleotide-binding domain of ferredoxin-NADP reductase (FNR) module"/>
    <property type="match status" value="1"/>
</dbReference>
<feature type="transmembrane region" description="Helical" evidence="12">
    <location>
        <begin position="20"/>
        <end position="37"/>
    </location>
</feature>
<keyword evidence="9" id="KW-0520">NAD</keyword>
<evidence type="ECO:0000313" key="14">
    <source>
        <dbReference type="EMBL" id="CAB4252612.1"/>
    </source>
</evidence>
<keyword evidence="6 11" id="KW-0274">FAD</keyword>
<dbReference type="InterPro" id="IPR039261">
    <property type="entry name" value="FNR_nucleotide-bd"/>
</dbReference>
<dbReference type="Pfam" id="PF00970">
    <property type="entry name" value="FAD_binding_6"/>
    <property type="match status" value="1"/>
</dbReference>
<feature type="transmembrane region" description="Helical" evidence="12">
    <location>
        <begin position="43"/>
        <end position="60"/>
    </location>
</feature>
<dbReference type="GO" id="GO:0016020">
    <property type="term" value="C:membrane"/>
    <property type="evidence" value="ECO:0007669"/>
    <property type="project" value="UniProtKB-SubCell"/>
</dbReference>
<dbReference type="AlphaFoldDB" id="A0A8H2VCC1"/>
<protein>
    <recommendedName>
        <fullName evidence="13">FAD-binding FR-type domain-containing protein</fullName>
    </recommendedName>
</protein>
<reference evidence="14 15" key="1">
    <citation type="submission" date="2020-05" db="EMBL/GenBank/DDBJ databases">
        <authorList>
            <person name="Casaregola S."/>
            <person name="Devillers H."/>
            <person name="Grondin C."/>
        </authorList>
    </citation>
    <scope>NUCLEOTIDE SEQUENCE [LARGE SCALE GENOMIC DNA]</scope>
    <source>
        <strain evidence="14 15">CLIB 1767</strain>
    </source>
</reference>
<feature type="binding site" evidence="11">
    <location>
        <position position="131"/>
    </location>
    <ligand>
        <name>FAD</name>
        <dbReference type="ChEBI" id="CHEBI:57692"/>
    </ligand>
</feature>
<feature type="binding site" evidence="11">
    <location>
        <position position="157"/>
    </location>
    <ligand>
        <name>FAD</name>
        <dbReference type="ChEBI" id="CHEBI:57692"/>
    </ligand>
</feature>
<keyword evidence="8" id="KW-0560">Oxidoreductase</keyword>
<evidence type="ECO:0000259" key="13">
    <source>
        <dbReference type="PROSITE" id="PS51384"/>
    </source>
</evidence>
<dbReference type="SUPFAM" id="SSF52343">
    <property type="entry name" value="Ferredoxin reductase-like, C-terminal NADP-linked domain"/>
    <property type="match status" value="1"/>
</dbReference>
<feature type="binding site" evidence="11">
    <location>
        <position position="158"/>
    </location>
    <ligand>
        <name>FAD</name>
        <dbReference type="ChEBI" id="CHEBI:57692"/>
    </ligand>
</feature>
<dbReference type="Pfam" id="PF00175">
    <property type="entry name" value="NAD_binding_1"/>
    <property type="match status" value="1"/>
</dbReference>
<dbReference type="GO" id="GO:0004128">
    <property type="term" value="F:cytochrome-b5 reductase activity, acting on NAD(P)H"/>
    <property type="evidence" value="ECO:0007669"/>
    <property type="project" value="TreeGrafter"/>
</dbReference>
<comment type="caution">
    <text evidence="14">The sequence shown here is derived from an EMBL/GenBank/DDBJ whole genome shotgun (WGS) entry which is preliminary data.</text>
</comment>
<organism evidence="14 15">
    <name type="scientific">Maudiozyma barnettii</name>
    <dbReference type="NCBI Taxonomy" id="61262"/>
    <lineage>
        <taxon>Eukaryota</taxon>
        <taxon>Fungi</taxon>
        <taxon>Dikarya</taxon>
        <taxon>Ascomycota</taxon>
        <taxon>Saccharomycotina</taxon>
        <taxon>Saccharomycetes</taxon>
        <taxon>Saccharomycetales</taxon>
        <taxon>Saccharomycetaceae</taxon>
        <taxon>Maudiozyma</taxon>
    </lineage>
</organism>
<comment type="cofactor">
    <cofactor evidence="1 11">
        <name>FAD</name>
        <dbReference type="ChEBI" id="CHEBI:57692"/>
    </cofactor>
</comment>
<evidence type="ECO:0000256" key="7">
    <source>
        <dbReference type="ARBA" id="ARBA00022989"/>
    </source>
</evidence>
<evidence type="ECO:0000256" key="1">
    <source>
        <dbReference type="ARBA" id="ARBA00001974"/>
    </source>
</evidence>
<proteinExistence type="inferred from homology"/>
<evidence type="ECO:0000256" key="9">
    <source>
        <dbReference type="ARBA" id="ARBA00023027"/>
    </source>
</evidence>
<dbReference type="OrthoDB" id="432685at2759"/>
<evidence type="ECO:0000256" key="3">
    <source>
        <dbReference type="ARBA" id="ARBA00006105"/>
    </source>
</evidence>
<accession>A0A8H2VCC1</accession>
<gene>
    <name evidence="14" type="ORF">KABA2_02S00352</name>
</gene>
<evidence type="ECO:0000256" key="4">
    <source>
        <dbReference type="ARBA" id="ARBA00022630"/>
    </source>
</evidence>
<dbReference type="PROSITE" id="PS51384">
    <property type="entry name" value="FAD_FR"/>
    <property type="match status" value="1"/>
</dbReference>
<keyword evidence="4 11" id="KW-0285">Flavoprotein</keyword>
<dbReference type="GO" id="GO:0006696">
    <property type="term" value="P:ergosterol biosynthetic process"/>
    <property type="evidence" value="ECO:0007669"/>
    <property type="project" value="TreeGrafter"/>
</dbReference>
<dbReference type="SUPFAM" id="SSF63380">
    <property type="entry name" value="Riboflavin synthase domain-like"/>
    <property type="match status" value="1"/>
</dbReference>